<comment type="caution">
    <text evidence="2">The sequence shown here is derived from an EMBL/GenBank/DDBJ whole genome shotgun (WGS) entry which is preliminary data.</text>
</comment>
<keyword evidence="3" id="KW-1185">Reference proteome</keyword>
<evidence type="ECO:0000313" key="2">
    <source>
        <dbReference type="EMBL" id="MBL1408821.1"/>
    </source>
</evidence>
<dbReference type="Proteomes" id="UP000625283">
    <property type="component" value="Unassembled WGS sequence"/>
</dbReference>
<keyword evidence="1" id="KW-0472">Membrane</keyword>
<evidence type="ECO:0000256" key="1">
    <source>
        <dbReference type="SAM" id="Phobius"/>
    </source>
</evidence>
<keyword evidence="1" id="KW-0812">Transmembrane</keyword>
<protein>
    <recommendedName>
        <fullName evidence="4">Phage abortive infection protein</fullName>
    </recommendedName>
</protein>
<name>A0ABS1R4R5_9SPHI</name>
<sequence length="224" mass="26617">MIRLIWRKLEPYLLGILILFVFSLPFIGVKIYNYWAEFIPDKDGYNGISATVAYIGGILNIITIIFLYVNYREQKRQNEDQQQDTDFNRAIDLVYKQLEHTLKLKDQFLEGDNRPLYYNLIHNKAKPEHLGHSPVEYFKSKGVDEIFSYYIGEFDIYNSILVSVKDRIKRKKLSQIIFRNISIHLHENFSLFLKAYEGVDLTTDEEHQKLFKQLTSLVNFYDQK</sequence>
<reference evidence="2 3" key="1">
    <citation type="submission" date="2021-01" db="EMBL/GenBank/DDBJ databases">
        <title>C459-1 draft genome sequence.</title>
        <authorList>
            <person name="Zhang X.-F."/>
        </authorList>
    </citation>
    <scope>NUCLEOTIDE SEQUENCE [LARGE SCALE GENOMIC DNA]</scope>
    <source>
        <strain evidence="3">C459-1</strain>
    </source>
</reference>
<evidence type="ECO:0008006" key="4">
    <source>
        <dbReference type="Google" id="ProtNLM"/>
    </source>
</evidence>
<feature type="transmembrane region" description="Helical" evidence="1">
    <location>
        <begin position="12"/>
        <end position="35"/>
    </location>
</feature>
<dbReference type="RefSeq" id="WP_202102582.1">
    <property type="nucleotide sequence ID" value="NZ_JAERTY010000004.1"/>
</dbReference>
<accession>A0ABS1R4R5</accession>
<feature type="transmembrane region" description="Helical" evidence="1">
    <location>
        <begin position="47"/>
        <end position="69"/>
    </location>
</feature>
<dbReference type="EMBL" id="JAERTY010000004">
    <property type="protein sequence ID" value="MBL1408821.1"/>
    <property type="molecule type" value="Genomic_DNA"/>
</dbReference>
<gene>
    <name evidence="2" type="ORF">JKG61_08680</name>
</gene>
<evidence type="ECO:0000313" key="3">
    <source>
        <dbReference type="Proteomes" id="UP000625283"/>
    </source>
</evidence>
<proteinExistence type="predicted"/>
<organism evidence="2 3">
    <name type="scientific">Sphingobacterium faecale</name>
    <dbReference type="NCBI Taxonomy" id="2803775"/>
    <lineage>
        <taxon>Bacteria</taxon>
        <taxon>Pseudomonadati</taxon>
        <taxon>Bacteroidota</taxon>
        <taxon>Sphingobacteriia</taxon>
        <taxon>Sphingobacteriales</taxon>
        <taxon>Sphingobacteriaceae</taxon>
        <taxon>Sphingobacterium</taxon>
    </lineage>
</organism>
<keyword evidence="1" id="KW-1133">Transmembrane helix</keyword>